<dbReference type="Proteomes" id="UP000324222">
    <property type="component" value="Unassembled WGS sequence"/>
</dbReference>
<name>A0A5B7D677_PORTR</name>
<evidence type="ECO:0000313" key="1">
    <source>
        <dbReference type="EMBL" id="MPC16782.1"/>
    </source>
</evidence>
<evidence type="ECO:0000313" key="2">
    <source>
        <dbReference type="Proteomes" id="UP000324222"/>
    </source>
</evidence>
<dbReference type="EMBL" id="VSRR010000536">
    <property type="protein sequence ID" value="MPC16782.1"/>
    <property type="molecule type" value="Genomic_DNA"/>
</dbReference>
<keyword evidence="2" id="KW-1185">Reference proteome</keyword>
<gene>
    <name evidence="1" type="ORF">E2C01_009618</name>
</gene>
<organism evidence="1 2">
    <name type="scientific">Portunus trituberculatus</name>
    <name type="common">Swimming crab</name>
    <name type="synonym">Neptunus trituberculatus</name>
    <dbReference type="NCBI Taxonomy" id="210409"/>
    <lineage>
        <taxon>Eukaryota</taxon>
        <taxon>Metazoa</taxon>
        <taxon>Ecdysozoa</taxon>
        <taxon>Arthropoda</taxon>
        <taxon>Crustacea</taxon>
        <taxon>Multicrustacea</taxon>
        <taxon>Malacostraca</taxon>
        <taxon>Eumalacostraca</taxon>
        <taxon>Eucarida</taxon>
        <taxon>Decapoda</taxon>
        <taxon>Pleocyemata</taxon>
        <taxon>Brachyura</taxon>
        <taxon>Eubrachyura</taxon>
        <taxon>Portunoidea</taxon>
        <taxon>Portunidae</taxon>
        <taxon>Portuninae</taxon>
        <taxon>Portunus</taxon>
    </lineage>
</organism>
<sequence>MNTQLTSTQVVRGVRLHGDEGREVSPGVAQCDGGLPAECRLPQKRNHKRHTNHPIHTFKSRIAQVLPTETLDTLHPVHNDGAAKDVRQDEYMKLLKCGAGLGGEADKLSPLLQYLAFRDVIVKKSCLPSLILLPSGVEPVWGTRDNRTVSRHDTYK</sequence>
<protein>
    <submittedName>
        <fullName evidence="1">Uncharacterized protein</fullName>
    </submittedName>
</protein>
<reference evidence="1 2" key="1">
    <citation type="submission" date="2019-05" db="EMBL/GenBank/DDBJ databases">
        <title>Another draft genome of Portunus trituberculatus and its Hox gene families provides insights of decapod evolution.</title>
        <authorList>
            <person name="Jeong J.-H."/>
            <person name="Song I."/>
            <person name="Kim S."/>
            <person name="Choi T."/>
            <person name="Kim D."/>
            <person name="Ryu S."/>
            <person name="Kim W."/>
        </authorList>
    </citation>
    <scope>NUCLEOTIDE SEQUENCE [LARGE SCALE GENOMIC DNA]</scope>
    <source>
        <tissue evidence="1">Muscle</tissue>
    </source>
</reference>
<dbReference type="AlphaFoldDB" id="A0A5B7D677"/>
<accession>A0A5B7D677</accession>
<proteinExistence type="predicted"/>
<comment type="caution">
    <text evidence="1">The sequence shown here is derived from an EMBL/GenBank/DDBJ whole genome shotgun (WGS) entry which is preliminary data.</text>
</comment>